<feature type="transmembrane region" description="Helical" evidence="1">
    <location>
        <begin position="26"/>
        <end position="46"/>
    </location>
</feature>
<name>A0AAD4L2J3_9EURO</name>
<evidence type="ECO:0000313" key="2">
    <source>
        <dbReference type="EMBL" id="KAH8705441.1"/>
    </source>
</evidence>
<feature type="transmembrane region" description="Helical" evidence="1">
    <location>
        <begin position="66"/>
        <end position="88"/>
    </location>
</feature>
<proteinExistence type="predicted"/>
<dbReference type="AlphaFoldDB" id="A0AAD4L2J3"/>
<reference evidence="2" key="1">
    <citation type="submission" date="2021-12" db="EMBL/GenBank/DDBJ databases">
        <title>Convergent genome expansion in fungi linked to evolution of root-endophyte symbiosis.</title>
        <authorList>
            <consortium name="DOE Joint Genome Institute"/>
            <person name="Ke Y.-H."/>
            <person name="Bonito G."/>
            <person name="Liao H.-L."/>
            <person name="Looney B."/>
            <person name="Rojas-Flechas A."/>
            <person name="Nash J."/>
            <person name="Hameed K."/>
            <person name="Schadt C."/>
            <person name="Martin F."/>
            <person name="Crous P.W."/>
            <person name="Miettinen O."/>
            <person name="Magnuson J.K."/>
            <person name="Labbe J."/>
            <person name="Jacobson D."/>
            <person name="Doktycz M.J."/>
            <person name="Veneault-Fourrey C."/>
            <person name="Kuo A."/>
            <person name="Mondo S."/>
            <person name="Calhoun S."/>
            <person name="Riley R."/>
            <person name="Ohm R."/>
            <person name="LaButti K."/>
            <person name="Andreopoulos B."/>
            <person name="Pangilinan J."/>
            <person name="Nolan M."/>
            <person name="Tritt A."/>
            <person name="Clum A."/>
            <person name="Lipzen A."/>
            <person name="Daum C."/>
            <person name="Barry K."/>
            <person name="Grigoriev I.V."/>
            <person name="Vilgalys R."/>
        </authorList>
    </citation>
    <scope>NUCLEOTIDE SEQUENCE</scope>
    <source>
        <strain evidence="2">PMI_201</strain>
    </source>
</reference>
<dbReference type="GeneID" id="70239673"/>
<keyword evidence="1" id="KW-0812">Transmembrane</keyword>
<dbReference type="EMBL" id="JAJTJA010000001">
    <property type="protein sequence ID" value="KAH8705441.1"/>
    <property type="molecule type" value="Genomic_DNA"/>
</dbReference>
<sequence>MTSETKANTSLTQPHPHKVARGNATIAMGVMSLIASILTGFLGSPVWTEPSTPTFNSKGQPEDPVIVIRALVVFFSGILWIAGLFAWVENLNKISAVLRNNSLIGGLAAANIGIVYTMLMSFPATSFRHYVIYTLWPTHVGLVIGALI</sequence>
<comment type="caution">
    <text evidence="2">The sequence shown here is derived from an EMBL/GenBank/DDBJ whole genome shotgun (WGS) entry which is preliminary data.</text>
</comment>
<keyword evidence="1" id="KW-0472">Membrane</keyword>
<gene>
    <name evidence="2" type="ORF">BGW36DRAFT_13507</name>
</gene>
<dbReference type="Proteomes" id="UP001201262">
    <property type="component" value="Unassembled WGS sequence"/>
</dbReference>
<evidence type="ECO:0000256" key="1">
    <source>
        <dbReference type="SAM" id="Phobius"/>
    </source>
</evidence>
<keyword evidence="3" id="KW-1185">Reference proteome</keyword>
<feature type="transmembrane region" description="Helical" evidence="1">
    <location>
        <begin position="130"/>
        <end position="147"/>
    </location>
</feature>
<evidence type="ECO:0000313" key="3">
    <source>
        <dbReference type="Proteomes" id="UP001201262"/>
    </source>
</evidence>
<dbReference type="RefSeq" id="XP_046078062.1">
    <property type="nucleotide sequence ID" value="XM_046209386.1"/>
</dbReference>
<keyword evidence="1" id="KW-1133">Transmembrane helix</keyword>
<accession>A0AAD4L2J3</accession>
<feature type="transmembrane region" description="Helical" evidence="1">
    <location>
        <begin position="100"/>
        <end position="124"/>
    </location>
</feature>
<protein>
    <submittedName>
        <fullName evidence="2">Uncharacterized protein</fullName>
    </submittedName>
</protein>
<organism evidence="2 3">
    <name type="scientific">Talaromyces proteolyticus</name>
    <dbReference type="NCBI Taxonomy" id="1131652"/>
    <lineage>
        <taxon>Eukaryota</taxon>
        <taxon>Fungi</taxon>
        <taxon>Dikarya</taxon>
        <taxon>Ascomycota</taxon>
        <taxon>Pezizomycotina</taxon>
        <taxon>Eurotiomycetes</taxon>
        <taxon>Eurotiomycetidae</taxon>
        <taxon>Eurotiales</taxon>
        <taxon>Trichocomaceae</taxon>
        <taxon>Talaromyces</taxon>
        <taxon>Talaromyces sect. Bacilispori</taxon>
    </lineage>
</organism>